<feature type="region of interest" description="Disordered" evidence="1">
    <location>
        <begin position="608"/>
        <end position="663"/>
    </location>
</feature>
<feature type="compositionally biased region" description="Polar residues" evidence="1">
    <location>
        <begin position="822"/>
        <end position="836"/>
    </location>
</feature>
<organism evidence="2">
    <name type="scientific">Brachypodium distachyon</name>
    <name type="common">Purple false brome</name>
    <name type="synonym">Trachynia distachya</name>
    <dbReference type="NCBI Taxonomy" id="15368"/>
    <lineage>
        <taxon>Eukaryota</taxon>
        <taxon>Viridiplantae</taxon>
        <taxon>Streptophyta</taxon>
        <taxon>Embryophyta</taxon>
        <taxon>Tracheophyta</taxon>
        <taxon>Spermatophyta</taxon>
        <taxon>Magnoliopsida</taxon>
        <taxon>Liliopsida</taxon>
        <taxon>Poales</taxon>
        <taxon>Poaceae</taxon>
        <taxon>BOP clade</taxon>
        <taxon>Pooideae</taxon>
        <taxon>Stipodae</taxon>
        <taxon>Brachypodieae</taxon>
        <taxon>Brachypodium</taxon>
    </lineage>
</organism>
<feature type="region of interest" description="Disordered" evidence="1">
    <location>
        <begin position="713"/>
        <end position="807"/>
    </location>
</feature>
<dbReference type="EnsemblPlants" id="KQJ91287">
    <property type="protein sequence ID" value="KQJ91287"/>
    <property type="gene ID" value="BRADI_4g36860v3"/>
</dbReference>
<feature type="compositionally biased region" description="Gly residues" evidence="1">
    <location>
        <begin position="792"/>
        <end position="802"/>
    </location>
</feature>
<proteinExistence type="predicted"/>
<feature type="region of interest" description="Disordered" evidence="1">
    <location>
        <begin position="821"/>
        <end position="926"/>
    </location>
</feature>
<sequence length="926" mass="101315">MASNHPPPAPNPTRSQNSSRPMPNRNIQRSRTQTRDDEEEDGGLARQRAGNTHRKQDSQRTTETEERARLEEEQLKREEDILELALDLQAMKISMPGECNLQVQEVNPGYAITSQYNLLLKVSCSGGTPRNISQRIVSVAMAKAWGRNYHLIAEVALNLFMAQFLSAEAMHFVIAKQPCTTGSDNLLIEWLNPNEDSKSNEDYRFETLYVPIRVYGVPLSLRSLNPLQGILKKIGELSDLHALTESMLFAKGSYITGIAKLNVLKPVKDKVKLTISESTSITAYIHDEKIGRICTFCDIMFHTVTHCKKRIELFMERIASKQSAADILFERYGKWMTLVDEIPKETKLESEVQDRNVMLRRFKRLFNPQIEQGPERTEEEQDFNYIREEFPRDCRQNLTRKQLRYEEREVSSASMNRRDFIGREREVEDDTVHPPNYIKEGSSRLGGAVTPLLMHGGHITQGTGEDMQVEGHQAKQQSKGDQVMTEASDRVQVQVPKNSQLESLLQSPEEEMRILQEMIQKQQEIIQLQKGIYTFREPGPPGTRGALVKQPLGPLPATGSKGSTSSLAERASFKGKGKLDMGSKPFVSPRQLRLAAPLTHTENITSAAAMASSSQRPHPSQDVNFSQLPFNSRPSNPQRSTHTPKRHSSPTSILGLPPAKKLASSPIGDAALARGILAGPQSSACTSPSASESLFHGGSRESPLRIELVSLELTGDTRRTDPQSHSSSGRKGGGGASGGSPSFSSRGNRRRHSGWDVPPLCGARGGHPAPPATNASGVGLLAGDGSAPAGEAGEGIPVGDGSGRSLEPLLHSTLPIPGKQAHCTNNHEGSSTSSPYPGQANEIPFKNSNEVEERLGVSAQNGGSSFMGEVPYHGHLGERNSSKVQAHIQVSSIGGNLAEHTPSALEHNEADGREALAPAFKAPRAP</sequence>
<name>I1ISE9_BRADI</name>
<reference evidence="2" key="2">
    <citation type="submission" date="2017-06" db="EMBL/GenBank/DDBJ databases">
        <title>WGS assembly of Brachypodium distachyon.</title>
        <authorList>
            <consortium name="The International Brachypodium Initiative"/>
            <person name="Lucas S."/>
            <person name="Harmon-Smith M."/>
            <person name="Lail K."/>
            <person name="Tice H."/>
            <person name="Grimwood J."/>
            <person name="Bruce D."/>
            <person name="Barry K."/>
            <person name="Shu S."/>
            <person name="Lindquist E."/>
            <person name="Wang M."/>
            <person name="Pitluck S."/>
            <person name="Vogel J.P."/>
            <person name="Garvin D.F."/>
            <person name="Mockler T.C."/>
            <person name="Schmutz J."/>
            <person name="Rokhsar D."/>
            <person name="Bevan M.W."/>
        </authorList>
    </citation>
    <scope>NUCLEOTIDE SEQUENCE</scope>
    <source>
        <strain evidence="2">Bd21</strain>
    </source>
</reference>
<dbReference type="HOGENOM" id="CLU_371047_0_0_1"/>
<feature type="compositionally biased region" description="Polar residues" evidence="1">
    <location>
        <begin position="12"/>
        <end position="31"/>
    </location>
</feature>
<feature type="region of interest" description="Disordered" evidence="1">
    <location>
        <begin position="471"/>
        <end position="491"/>
    </location>
</feature>
<feature type="compositionally biased region" description="Pro residues" evidence="1">
    <location>
        <begin position="1"/>
        <end position="11"/>
    </location>
</feature>
<evidence type="ECO:0000313" key="4">
    <source>
        <dbReference type="Proteomes" id="UP000008810"/>
    </source>
</evidence>
<dbReference type="Proteomes" id="UP000008810">
    <property type="component" value="Chromosome 4"/>
</dbReference>
<feature type="region of interest" description="Disordered" evidence="1">
    <location>
        <begin position="550"/>
        <end position="585"/>
    </location>
</feature>
<dbReference type="AlphaFoldDB" id="I1ISE9"/>
<feature type="compositionally biased region" description="Polar residues" evidence="1">
    <location>
        <begin position="608"/>
        <end position="641"/>
    </location>
</feature>
<protein>
    <submittedName>
        <fullName evidence="2 3">Uncharacterized protein</fullName>
    </submittedName>
</protein>
<dbReference type="PANTHER" id="PTHR31286">
    <property type="entry name" value="GLYCINE-RICH CELL WALL STRUCTURAL PROTEIN 1.8-LIKE"/>
    <property type="match status" value="1"/>
</dbReference>
<evidence type="ECO:0000313" key="3">
    <source>
        <dbReference type="EnsemblPlants" id="KQJ91287"/>
    </source>
</evidence>
<keyword evidence="4" id="KW-1185">Reference proteome</keyword>
<dbReference type="Gramene" id="KQJ91287">
    <property type="protein sequence ID" value="KQJ91287"/>
    <property type="gene ID" value="BRADI_4g36860v3"/>
</dbReference>
<feature type="compositionally biased region" description="Polar residues" evidence="1">
    <location>
        <begin position="882"/>
        <end position="894"/>
    </location>
</feature>
<accession>I1ISE9</accession>
<dbReference type="OrthoDB" id="694575at2759"/>
<reference evidence="2 3" key="1">
    <citation type="journal article" date="2010" name="Nature">
        <title>Genome sequencing and analysis of the model grass Brachypodium distachyon.</title>
        <authorList>
            <consortium name="International Brachypodium Initiative"/>
        </authorList>
    </citation>
    <scope>NUCLEOTIDE SEQUENCE [LARGE SCALE GENOMIC DNA]</scope>
    <source>
        <strain evidence="2 3">Bd21</strain>
    </source>
</reference>
<feature type="region of interest" description="Disordered" evidence="1">
    <location>
        <begin position="1"/>
        <end position="74"/>
    </location>
</feature>
<feature type="region of interest" description="Disordered" evidence="1">
    <location>
        <begin position="680"/>
        <end position="701"/>
    </location>
</feature>
<dbReference type="InterPro" id="IPR040256">
    <property type="entry name" value="At4g02000-like"/>
</dbReference>
<feature type="compositionally biased region" description="Low complexity" evidence="1">
    <location>
        <begin position="682"/>
        <end position="693"/>
    </location>
</feature>
<evidence type="ECO:0000313" key="2">
    <source>
        <dbReference type="EMBL" id="KQJ91287.1"/>
    </source>
</evidence>
<gene>
    <name evidence="2" type="ORF">BRADI_4g36860v3</name>
</gene>
<evidence type="ECO:0000256" key="1">
    <source>
        <dbReference type="SAM" id="MobiDB-lite"/>
    </source>
</evidence>
<dbReference type="InParanoid" id="I1ISE9"/>
<dbReference type="PANTHER" id="PTHR31286:SF166">
    <property type="entry name" value="OS01G0177800 PROTEIN"/>
    <property type="match status" value="1"/>
</dbReference>
<feature type="compositionally biased region" description="Basic and acidic residues" evidence="1">
    <location>
        <begin position="54"/>
        <end position="74"/>
    </location>
</feature>
<dbReference type="eggNOG" id="KOG1075">
    <property type="taxonomic scope" value="Eukaryota"/>
</dbReference>
<reference evidence="3" key="3">
    <citation type="submission" date="2018-08" db="UniProtKB">
        <authorList>
            <consortium name="EnsemblPlants"/>
        </authorList>
    </citation>
    <scope>IDENTIFICATION</scope>
    <source>
        <strain evidence="3">cv. Bd21</strain>
    </source>
</reference>
<dbReference type="EMBL" id="CM000883">
    <property type="protein sequence ID" value="KQJ91287.1"/>
    <property type="molecule type" value="Genomic_DNA"/>
</dbReference>